<dbReference type="RefSeq" id="WP_208832165.1">
    <property type="nucleotide sequence ID" value="NZ_CP072110.1"/>
</dbReference>
<gene>
    <name evidence="1" type="ORF">J1N51_01075</name>
</gene>
<dbReference type="AlphaFoldDB" id="A0A975HID1"/>
<accession>A0A975HID1</accession>
<dbReference type="KEGG" id="psym:J1N51_01075"/>
<organism evidence="1 2">
    <name type="scientific">Psychrosphaera ytuae</name>
    <dbReference type="NCBI Taxonomy" id="2820710"/>
    <lineage>
        <taxon>Bacteria</taxon>
        <taxon>Pseudomonadati</taxon>
        <taxon>Pseudomonadota</taxon>
        <taxon>Gammaproteobacteria</taxon>
        <taxon>Alteromonadales</taxon>
        <taxon>Pseudoalteromonadaceae</taxon>
        <taxon>Psychrosphaera</taxon>
    </lineage>
</organism>
<name>A0A975HID1_9GAMM</name>
<protein>
    <submittedName>
        <fullName evidence="1">Uncharacterized protein</fullName>
    </submittedName>
</protein>
<evidence type="ECO:0000313" key="2">
    <source>
        <dbReference type="Proteomes" id="UP000682739"/>
    </source>
</evidence>
<dbReference type="InterPro" id="IPR053841">
    <property type="entry name" value="MksE"/>
</dbReference>
<sequence length="211" mass="24027">MNSPLGRVLESLLSGQFICQTTDEDSYRFLKSSENQQQVEAQLAIMNRRLATAAEEQVFFAAYADIGESERDQLSKQFEDISNHLMPLVEWMLLVQEALNKDLSLSQGMNLRLAELQTVIEDTPAYAEQLNKISRYAMFGSKAAELDAQLKLVFKRLVELGYLVRPNQDKQIYTVTGKIDYLFDVIKFIDETEQLSLAQQAEDAMSQTNLI</sequence>
<keyword evidence="2" id="KW-1185">Reference proteome</keyword>
<dbReference type="Proteomes" id="UP000682739">
    <property type="component" value="Chromosome"/>
</dbReference>
<dbReference type="Pfam" id="PF21980">
    <property type="entry name" value="MksE"/>
    <property type="match status" value="1"/>
</dbReference>
<reference evidence="1" key="1">
    <citation type="submission" date="2021-03" db="EMBL/GenBank/DDBJ databases">
        <title>Description of Psychrosphaera ytuae sp. nov. isolated from deep sea sediment of South China Sea.</title>
        <authorList>
            <person name="Zhang J."/>
            <person name="Xu X.-D."/>
        </authorList>
    </citation>
    <scope>NUCLEOTIDE SEQUENCE</scope>
    <source>
        <strain evidence="1">MTZ26</strain>
    </source>
</reference>
<evidence type="ECO:0000313" key="1">
    <source>
        <dbReference type="EMBL" id="QTH64110.1"/>
    </source>
</evidence>
<proteinExistence type="predicted"/>
<dbReference type="EMBL" id="CP072110">
    <property type="protein sequence ID" value="QTH64110.1"/>
    <property type="molecule type" value="Genomic_DNA"/>
</dbReference>